<dbReference type="Proteomes" id="UP000784294">
    <property type="component" value="Unassembled WGS sequence"/>
</dbReference>
<dbReference type="AlphaFoldDB" id="A0A3S5AI74"/>
<keyword evidence="2 4" id="KW-0251">Elongation factor</keyword>
<dbReference type="PANTHER" id="PTHR11595">
    <property type="entry name" value="EF-HAND AND COILED-COIL DOMAIN-CONTAINING FAMILY MEMBER"/>
    <property type="match status" value="1"/>
</dbReference>
<dbReference type="GO" id="GO:0005085">
    <property type="term" value="F:guanyl-nucleotide exchange factor activity"/>
    <property type="evidence" value="ECO:0007669"/>
    <property type="project" value="TreeGrafter"/>
</dbReference>
<gene>
    <name evidence="6" type="ORF">PXEA_LOCUS23340</name>
</gene>
<dbReference type="GO" id="GO:0005853">
    <property type="term" value="C:eukaryotic translation elongation factor 1 complex"/>
    <property type="evidence" value="ECO:0007669"/>
    <property type="project" value="InterPro"/>
</dbReference>
<evidence type="ECO:0000256" key="4">
    <source>
        <dbReference type="RuleBase" id="RU003791"/>
    </source>
</evidence>
<keyword evidence="7" id="KW-1185">Reference proteome</keyword>
<dbReference type="GO" id="GO:0005829">
    <property type="term" value="C:cytosol"/>
    <property type="evidence" value="ECO:0007669"/>
    <property type="project" value="TreeGrafter"/>
</dbReference>
<dbReference type="CDD" id="cd00292">
    <property type="entry name" value="EF1B"/>
    <property type="match status" value="1"/>
</dbReference>
<evidence type="ECO:0000313" key="7">
    <source>
        <dbReference type="Proteomes" id="UP000784294"/>
    </source>
</evidence>
<evidence type="ECO:0000256" key="3">
    <source>
        <dbReference type="ARBA" id="ARBA00022917"/>
    </source>
</evidence>
<dbReference type="InterPro" id="IPR014717">
    <property type="entry name" value="Transl_elong_EF1B/ribsomal_bS6"/>
</dbReference>
<dbReference type="InterPro" id="IPR014038">
    <property type="entry name" value="EF1B_bsu/dsu_GNE"/>
</dbReference>
<dbReference type="InterPro" id="IPR036219">
    <property type="entry name" value="eEF-1beta-like_sf"/>
</dbReference>
<protein>
    <recommendedName>
        <fullName evidence="5">Translation elongation factor EF1B beta/delta subunit guanine nucleotide exchange domain-containing protein</fullName>
    </recommendedName>
</protein>
<accession>A0A3S5AI74</accession>
<dbReference type="OrthoDB" id="331763at2759"/>
<comment type="similarity">
    <text evidence="1 4">Belongs to the EF-1-beta/EF-1-delta family.</text>
</comment>
<dbReference type="Gene3D" id="3.30.70.60">
    <property type="match status" value="1"/>
</dbReference>
<dbReference type="SMART" id="SM00888">
    <property type="entry name" value="EF1_GNE"/>
    <property type="match status" value="1"/>
</dbReference>
<comment type="caution">
    <text evidence="6">The sequence shown here is derived from an EMBL/GenBank/DDBJ whole genome shotgun (WGS) entry which is preliminary data.</text>
</comment>
<reference evidence="6" key="1">
    <citation type="submission" date="2018-11" db="EMBL/GenBank/DDBJ databases">
        <authorList>
            <consortium name="Pathogen Informatics"/>
        </authorList>
    </citation>
    <scope>NUCLEOTIDE SEQUENCE</scope>
</reference>
<dbReference type="SUPFAM" id="SSF54984">
    <property type="entry name" value="eEF-1beta-like"/>
    <property type="match status" value="1"/>
</dbReference>
<evidence type="ECO:0000256" key="1">
    <source>
        <dbReference type="ARBA" id="ARBA00007411"/>
    </source>
</evidence>
<dbReference type="GO" id="GO:0003746">
    <property type="term" value="F:translation elongation factor activity"/>
    <property type="evidence" value="ECO:0007669"/>
    <property type="project" value="UniProtKB-KW"/>
</dbReference>
<dbReference type="FunFam" id="3.30.70.60:FF:000001">
    <property type="entry name" value="Elongation factor 1-beta 1 like"/>
    <property type="match status" value="1"/>
</dbReference>
<dbReference type="PROSITE" id="PS00825">
    <property type="entry name" value="EF1BD_2"/>
    <property type="match status" value="1"/>
</dbReference>
<dbReference type="EMBL" id="CAAALY010107391">
    <property type="protein sequence ID" value="VEL29900.1"/>
    <property type="molecule type" value="Genomic_DNA"/>
</dbReference>
<dbReference type="PANTHER" id="PTHR11595:SF21">
    <property type="entry name" value="ELONGATION FACTOR 1-BETA"/>
    <property type="match status" value="1"/>
</dbReference>
<dbReference type="InterPro" id="IPR049720">
    <property type="entry name" value="EF1B_bsu/dsu"/>
</dbReference>
<organism evidence="6 7">
    <name type="scientific">Protopolystoma xenopodis</name>
    <dbReference type="NCBI Taxonomy" id="117903"/>
    <lineage>
        <taxon>Eukaryota</taxon>
        <taxon>Metazoa</taxon>
        <taxon>Spiralia</taxon>
        <taxon>Lophotrochozoa</taxon>
        <taxon>Platyhelminthes</taxon>
        <taxon>Monogenea</taxon>
        <taxon>Polyopisthocotylea</taxon>
        <taxon>Polystomatidea</taxon>
        <taxon>Polystomatidae</taxon>
        <taxon>Protopolystoma</taxon>
    </lineage>
</organism>
<evidence type="ECO:0000256" key="2">
    <source>
        <dbReference type="ARBA" id="ARBA00022768"/>
    </source>
</evidence>
<evidence type="ECO:0000259" key="5">
    <source>
        <dbReference type="SMART" id="SM00888"/>
    </source>
</evidence>
<keyword evidence="3 4" id="KW-0648">Protein biosynthesis</keyword>
<proteinExistence type="inferred from homology"/>
<dbReference type="Pfam" id="PF00736">
    <property type="entry name" value="EF1_GNE"/>
    <property type="match status" value="1"/>
</dbReference>
<evidence type="ECO:0000313" key="6">
    <source>
        <dbReference type="EMBL" id="VEL29900.1"/>
    </source>
</evidence>
<sequence length="164" mass="18325">MALEFKAIRSIAASVSNKFAFKSSSSNVMANLKENKRAGDEDENLSASDSEEDVAAAQVKDKRLNICEEKNRTRLVAKSSIILEIKPWDDETDMVKMESMVRSIQCDGLTWGESKLISYAYKIKRLEIACVLEDMKVGTKFLKNEITAFSDLVQSVDIAAFSKL</sequence>
<feature type="domain" description="Translation elongation factor EF1B beta/delta subunit guanine nucleotide exchange" evidence="5">
    <location>
        <begin position="78"/>
        <end position="164"/>
    </location>
</feature>
<name>A0A3S5AI74_9PLAT</name>
<dbReference type="InterPro" id="IPR001326">
    <property type="entry name" value="Transl_elong_EF1B_B/D_CS"/>
</dbReference>